<evidence type="ECO:0000313" key="2">
    <source>
        <dbReference type="EMBL" id="OAS25803.1"/>
    </source>
</evidence>
<dbReference type="PANTHER" id="PTHR43179">
    <property type="entry name" value="RHAMNOSYLTRANSFERASE WBBL"/>
    <property type="match status" value="1"/>
</dbReference>
<dbReference type="SUPFAM" id="SSF53448">
    <property type="entry name" value="Nucleotide-diphospho-sugar transferases"/>
    <property type="match status" value="2"/>
</dbReference>
<protein>
    <recommendedName>
        <fullName evidence="1">Glycosyltransferase 2-like domain-containing protein</fullName>
    </recommendedName>
</protein>
<comment type="caution">
    <text evidence="2">The sequence shown here is derived from an EMBL/GenBank/DDBJ whole genome shotgun (WGS) entry which is preliminary data.</text>
</comment>
<dbReference type="STRING" id="427683.A5481_08185"/>
<dbReference type="EMBL" id="LWHQ01000015">
    <property type="protein sequence ID" value="OAS25803.1"/>
    <property type="molecule type" value="Genomic_DNA"/>
</dbReference>
<name>A0A179SEC6_9HYPH</name>
<gene>
    <name evidence="2" type="ORF">A5481_08185</name>
</gene>
<organism evidence="2 3">
    <name type="scientific">Methylobacterium platani</name>
    <dbReference type="NCBI Taxonomy" id="427683"/>
    <lineage>
        <taxon>Bacteria</taxon>
        <taxon>Pseudomonadati</taxon>
        <taxon>Pseudomonadota</taxon>
        <taxon>Alphaproteobacteria</taxon>
        <taxon>Hyphomicrobiales</taxon>
        <taxon>Methylobacteriaceae</taxon>
        <taxon>Methylobacterium</taxon>
    </lineage>
</organism>
<feature type="domain" description="Glycosyltransferase 2-like" evidence="1">
    <location>
        <begin position="74"/>
        <end position="205"/>
    </location>
</feature>
<dbReference type="Proteomes" id="UP000078316">
    <property type="component" value="Unassembled WGS sequence"/>
</dbReference>
<evidence type="ECO:0000259" key="1">
    <source>
        <dbReference type="Pfam" id="PF00535"/>
    </source>
</evidence>
<sequence length="625" mass="69087">MPDAAQSVSELGALVNRLEADLDVLKKFVEKRNLEAGASLNNYNYIYKNFIRTNSLTQHKLRTQSEEEGGPLISVVMPTYEGNPAFIHAAIESVRKQIYTRWELVISDDGTTNKDCLDVLNDAASEDSRIVVLLNDERGGISNNTNRALKAARGDIVAFMDYDDLIEPEALLLAAEAFATGRYDVVYSDEDKIDERGEFVQPHYKPAFNYDLLLGVNYICHMVFVAKAKLVEVGFLRPDFDGAQDWDLLLRLSEKTPAHRIGHIPRVLYHWRISSTSTAASTSAKSYVVNAGLTAVQAHLSRASRPAEASVADPAFPFPSVVWRADPDDVVSVIIPTRDHVDLVINCVSSLRMTTRNVKLEIIVADNGSSETSRSALEMLETTAGVKTVRWDGPFNYSAINNYAVRQATGKYILLLNNDVYFSSHGWLSAMLGAVQRDRVGAVGLKLLYPDATVQHDGVIIGQGGVAGHAFIGLNQADAGYFCRGRLNQEVSAVTAACLLVSKESFEAVGGLDEKDLTVAFNDVDLCLKLRRAGLRNLLINTHFAYHAESKSRGYEDSPAKQARFLKEIAHMRRKWGAVLKNDLFYNPNFDLERHPYTEVDLEYASQQTCLLGGGTLVRSDKADG</sequence>
<dbReference type="Pfam" id="PF00535">
    <property type="entry name" value="Glycos_transf_2"/>
    <property type="match status" value="2"/>
</dbReference>
<dbReference type="InterPro" id="IPR029044">
    <property type="entry name" value="Nucleotide-diphossugar_trans"/>
</dbReference>
<dbReference type="AlphaFoldDB" id="A0A179SEC6"/>
<dbReference type="PANTHER" id="PTHR43179:SF7">
    <property type="entry name" value="RHAMNOSYLTRANSFERASE WBBL"/>
    <property type="match status" value="1"/>
</dbReference>
<dbReference type="GO" id="GO:0016757">
    <property type="term" value="F:glycosyltransferase activity"/>
    <property type="evidence" value="ECO:0007669"/>
    <property type="project" value="UniProtKB-KW"/>
</dbReference>
<proteinExistence type="predicted"/>
<evidence type="ECO:0000313" key="3">
    <source>
        <dbReference type="Proteomes" id="UP000078316"/>
    </source>
</evidence>
<feature type="domain" description="Glycosyltransferase 2-like" evidence="1">
    <location>
        <begin position="332"/>
        <end position="507"/>
    </location>
</feature>
<dbReference type="Gene3D" id="3.90.550.10">
    <property type="entry name" value="Spore Coat Polysaccharide Biosynthesis Protein SpsA, Chain A"/>
    <property type="match status" value="2"/>
</dbReference>
<accession>A0A179SEC6</accession>
<reference evidence="2 3" key="1">
    <citation type="submission" date="2016-04" db="EMBL/GenBank/DDBJ databases">
        <authorList>
            <person name="Evans L.H."/>
            <person name="Alamgir A."/>
            <person name="Owens N."/>
            <person name="Weber N.D."/>
            <person name="Virtaneva K."/>
            <person name="Barbian K."/>
            <person name="Babar A."/>
            <person name="Rosenke K."/>
        </authorList>
    </citation>
    <scope>NUCLEOTIDE SEQUENCE [LARGE SCALE GENOMIC DNA]</scope>
    <source>
        <strain evidence="2 3">PMB02</strain>
    </source>
</reference>
<dbReference type="InterPro" id="IPR001173">
    <property type="entry name" value="Glyco_trans_2-like"/>
</dbReference>